<dbReference type="AlphaFoldDB" id="A0A9W9TKD4"/>
<evidence type="ECO:0000313" key="2">
    <source>
        <dbReference type="EMBL" id="KAJ5225799.1"/>
    </source>
</evidence>
<dbReference type="GeneID" id="83203623"/>
<dbReference type="EMBL" id="JAPQKS010000005">
    <property type="protein sequence ID" value="KAJ5225799.1"/>
    <property type="molecule type" value="Genomic_DNA"/>
</dbReference>
<reference evidence="2" key="1">
    <citation type="submission" date="2022-11" db="EMBL/GenBank/DDBJ databases">
        <authorList>
            <person name="Petersen C."/>
        </authorList>
    </citation>
    <scope>NUCLEOTIDE SEQUENCE</scope>
    <source>
        <strain evidence="2">IBT 19713</strain>
    </source>
</reference>
<feature type="region of interest" description="Disordered" evidence="1">
    <location>
        <begin position="126"/>
        <end position="147"/>
    </location>
</feature>
<feature type="region of interest" description="Disordered" evidence="1">
    <location>
        <begin position="324"/>
        <end position="344"/>
    </location>
</feature>
<proteinExistence type="predicted"/>
<evidence type="ECO:0000313" key="3">
    <source>
        <dbReference type="Proteomes" id="UP001150941"/>
    </source>
</evidence>
<keyword evidence="3" id="KW-1185">Reference proteome</keyword>
<dbReference type="RefSeq" id="XP_058329210.1">
    <property type="nucleotide sequence ID" value="XM_058476320.1"/>
</dbReference>
<dbReference type="OrthoDB" id="5378679at2759"/>
<accession>A0A9W9TKD4</accession>
<evidence type="ECO:0000256" key="1">
    <source>
        <dbReference type="SAM" id="MobiDB-lite"/>
    </source>
</evidence>
<comment type="caution">
    <text evidence="2">The sequence shown here is derived from an EMBL/GenBank/DDBJ whole genome shotgun (WGS) entry which is preliminary data.</text>
</comment>
<dbReference type="Proteomes" id="UP001150941">
    <property type="component" value="Unassembled WGS sequence"/>
</dbReference>
<organism evidence="2 3">
    <name type="scientific">Penicillium chermesinum</name>
    <dbReference type="NCBI Taxonomy" id="63820"/>
    <lineage>
        <taxon>Eukaryota</taxon>
        <taxon>Fungi</taxon>
        <taxon>Dikarya</taxon>
        <taxon>Ascomycota</taxon>
        <taxon>Pezizomycotina</taxon>
        <taxon>Eurotiomycetes</taxon>
        <taxon>Eurotiomycetidae</taxon>
        <taxon>Eurotiales</taxon>
        <taxon>Aspergillaceae</taxon>
        <taxon>Penicillium</taxon>
    </lineage>
</organism>
<gene>
    <name evidence="2" type="ORF">N7468_007024</name>
</gene>
<evidence type="ECO:0008006" key="4">
    <source>
        <dbReference type="Google" id="ProtNLM"/>
    </source>
</evidence>
<reference evidence="2" key="2">
    <citation type="journal article" date="2023" name="IMA Fungus">
        <title>Comparative genomic study of the Penicillium genus elucidates a diverse pangenome and 15 lateral gene transfer events.</title>
        <authorList>
            <person name="Petersen C."/>
            <person name="Sorensen T."/>
            <person name="Nielsen M.R."/>
            <person name="Sondergaard T.E."/>
            <person name="Sorensen J.L."/>
            <person name="Fitzpatrick D.A."/>
            <person name="Frisvad J.C."/>
            <person name="Nielsen K.L."/>
        </authorList>
    </citation>
    <scope>NUCLEOTIDE SEQUENCE</scope>
    <source>
        <strain evidence="2">IBT 19713</strain>
    </source>
</reference>
<protein>
    <recommendedName>
        <fullName evidence="4">Nucleic acid-binding, OB-fold protein</fullName>
    </recommendedName>
</protein>
<name>A0A9W9TKD4_9EURO</name>
<sequence>MSKTIFLMGAPLPSSLDWDHDELLDTPVAPFQETDSSHFVPLSLGQSTKKWRVLQPLPHEEVDDPNMFFYYGPRDPNFLTTHQLADNDTQSTNHDETVLSQFYDHSFAVHETSAISASFEDGEQTQYSGSVLGSHEGNDSSQRLTPDTPPFRIFGRLSNLQDVPTASYLESVIPQTMTVNLVVGVIAIHPSRRVVTRWKQELEIVELVVGDETRAGFSVNFWLSPLKADAKTSQIDRLGGSLTMLRPRDIVLLRAVGLSSFREQVYGQSLRGGMTQVDLLHRPANVTDAGGFYKTIPPSNDDLPQKVRKVREWILRFVGTDGAGGGLSGMSETQPQRLPPDTQE</sequence>